<dbReference type="InterPro" id="IPR016039">
    <property type="entry name" value="Thiolase-like"/>
</dbReference>
<dbReference type="EMBL" id="JAUMKJ010000023">
    <property type="protein sequence ID" value="MDO3679096.1"/>
    <property type="molecule type" value="Genomic_DNA"/>
</dbReference>
<dbReference type="Proteomes" id="UP001168883">
    <property type="component" value="Unassembled WGS sequence"/>
</dbReference>
<evidence type="ECO:0000256" key="1">
    <source>
        <dbReference type="ARBA" id="ARBA00022450"/>
    </source>
</evidence>
<dbReference type="PROSITE" id="PS00455">
    <property type="entry name" value="AMP_BINDING"/>
    <property type="match status" value="1"/>
</dbReference>
<dbReference type="Gene3D" id="3.30.300.30">
    <property type="match status" value="1"/>
</dbReference>
<proteinExistence type="predicted"/>
<protein>
    <submittedName>
        <fullName evidence="6">AMP-binding protein</fullName>
    </submittedName>
</protein>
<dbReference type="RefSeq" id="WP_302879315.1">
    <property type="nucleotide sequence ID" value="NZ_JAUMKJ010000023.1"/>
</dbReference>
<dbReference type="InterPro" id="IPR009081">
    <property type="entry name" value="PP-bd_ACP"/>
</dbReference>
<dbReference type="Pfam" id="PF00550">
    <property type="entry name" value="PP-binding"/>
    <property type="match status" value="1"/>
</dbReference>
<evidence type="ECO:0000256" key="2">
    <source>
        <dbReference type="ARBA" id="ARBA00022553"/>
    </source>
</evidence>
<dbReference type="PROSITE" id="PS50075">
    <property type="entry name" value="CARRIER"/>
    <property type="match status" value="1"/>
</dbReference>
<dbReference type="InterPro" id="IPR020841">
    <property type="entry name" value="PKS_Beta-ketoAc_synthase_dom"/>
</dbReference>
<dbReference type="InterPro" id="IPR000873">
    <property type="entry name" value="AMP-dep_synth/lig_dom"/>
</dbReference>
<keyword evidence="2" id="KW-0597">Phosphoprotein</keyword>
<dbReference type="InterPro" id="IPR006162">
    <property type="entry name" value="Ppantetheine_attach_site"/>
</dbReference>
<evidence type="ECO:0000313" key="6">
    <source>
        <dbReference type="EMBL" id="MDO3679096.1"/>
    </source>
</evidence>
<dbReference type="InterPro" id="IPR045851">
    <property type="entry name" value="AMP-bd_C_sf"/>
</dbReference>
<keyword evidence="7" id="KW-1185">Reference proteome</keyword>
<evidence type="ECO:0000313" key="7">
    <source>
        <dbReference type="Proteomes" id="UP001168883"/>
    </source>
</evidence>
<dbReference type="Gene3D" id="3.40.47.10">
    <property type="match status" value="1"/>
</dbReference>
<dbReference type="SUPFAM" id="SSF53901">
    <property type="entry name" value="Thiolase-like"/>
    <property type="match status" value="1"/>
</dbReference>
<dbReference type="PANTHER" id="PTHR43775:SF37">
    <property type="entry name" value="SI:DKEY-61P9.11"/>
    <property type="match status" value="1"/>
</dbReference>
<feature type="domain" description="Ketosynthase family 3 (KS3)" evidence="5">
    <location>
        <begin position="669"/>
        <end position="1093"/>
    </location>
</feature>
<dbReference type="PROSITE" id="PS52004">
    <property type="entry name" value="KS3_2"/>
    <property type="match status" value="1"/>
</dbReference>
<dbReference type="InterPro" id="IPR020845">
    <property type="entry name" value="AMP-binding_CS"/>
</dbReference>
<dbReference type="InterPro" id="IPR014030">
    <property type="entry name" value="Ketoacyl_synth_N"/>
</dbReference>
<dbReference type="Gene3D" id="1.10.1240.100">
    <property type="match status" value="1"/>
</dbReference>
<dbReference type="PROSITE" id="PS00012">
    <property type="entry name" value="PHOSPHOPANTETHEINE"/>
    <property type="match status" value="1"/>
</dbReference>
<dbReference type="SUPFAM" id="SSF56801">
    <property type="entry name" value="Acetyl-CoA synthetase-like"/>
    <property type="match status" value="1"/>
</dbReference>
<dbReference type="InterPro" id="IPR050091">
    <property type="entry name" value="PKS_NRPS_Biosynth_Enz"/>
</dbReference>
<sequence length="1305" mass="144372">MTLTEMILSKTSVEERHIVFVKKQGEEKKISYRELLKTSSKILGFLQSKGIRHKDELVFQLKDNEDFIHMFWAGILGGMVPVPITPGSNDEHRLKFFKIWNRLNNPYLICDAEHYDTLKKYADSKGIDFSNISGKVIPIAEVYGHETEGTVHDTQPNDTAFIQFSSGSTGDPKGVVLTHRNLLANIEGIVDISNMTGADSLLTWLPLTHDMGIIGCHLMPVVCNIDQVQIQTNDFVRRPTIWLEKASKHRSTILFSPNFGYRYLLKFMKKSDGGGIYDLSHVRKIFNGAEPISPNLCEEFLTAMSRYSLSPAAMYPGYGLAEASLVVSFPKAAEGNIRTYYIDRRRMNVGQEVVFLEDKHSAHAAAFVDVGYPIKHTSVRITNAEREPVKDNTVGFIEIKGENVTSGYYNMEEKTKEVLNPEGWLNTGDLGFMRNGRLVVIGRYKDVLFLNGQNYYAHDLERIVLEVAGIPLTEAEVAIGGVRDYKQQTEEVAAFIKFSKKPEDFLFVESNIKREVNLRAGIQIAYVVPIKQIPKTTSGKVQRFSLVERFEAGEFAPILNELADARKRKERLEHEELSGLEQKIAAVCQEHLEGAEAGVTDNFFEMGFSSIQLNQVAFALQERYGDKVKMPDLYANPTIRELARHIQYGSKARQEQARLPRMEEGNDCSGELAIVGMAVKLPKADNLDDYWETIISGLDTVRDLPANRQADLSAYAAKEGYDPDRLRYHRASYLDEIDTFDYPFFKILPVEAIAMSPAQRLFLETAAKALEDAGYGGGRLKGTKTGVYVGYIGDMDGYKYQRMLALSQDASTPTGYLSANIAGRVSYIFDLKGPALMVDTACSSSLVALDLACEAIRNGQCEQALVGGVRLKTVPVDDGFKAGFESADGRSRPFDSSGGGTGEGEGVIAVLIKPLSAAIRDRDPVYAVIKGSAVNHDGTSAGMSAPNPAAQTAAVVEALQRAKVDPATIGYVEAQGTGTPAGDPIEVQGLTDAYAQYTADTGYCSIGSVRANIGHLYEASGLSSLVKCCLMLKHKQIPPLANFTEANQQIRFEESPFYVARSAADWQPIGGVRRCAINNFGFSGTNAHVILEEFVDTDGGGARPADSKKASQTNGALHLFTLSAKHKTVLKRLVEDYVRFLERNGDARIEDVCYTSGTAREHHEVRVAVLAYSTGELLTKLKRFDHKTQPAERIFYGTHKKVKLSKAVKNVGELNENDVAQLSLTGNQLLAELDLANRESQLLRVAQIYTRGAELAWTLLYDRQQVRRIHLPTYAFDLLRCWPSFELASDAAREVAASEAGATYN</sequence>
<evidence type="ECO:0000259" key="4">
    <source>
        <dbReference type="PROSITE" id="PS50075"/>
    </source>
</evidence>
<dbReference type="Pfam" id="PF22621">
    <property type="entry name" value="CurL-like_PKS_C"/>
    <property type="match status" value="1"/>
</dbReference>
<dbReference type="InterPro" id="IPR014031">
    <property type="entry name" value="Ketoacyl_synth_C"/>
</dbReference>
<dbReference type="SUPFAM" id="SSF47336">
    <property type="entry name" value="ACP-like"/>
    <property type="match status" value="1"/>
</dbReference>
<dbReference type="Pfam" id="PF00501">
    <property type="entry name" value="AMP-binding"/>
    <property type="match status" value="1"/>
</dbReference>
<dbReference type="Gene3D" id="3.40.50.12780">
    <property type="entry name" value="N-terminal domain of ligase-like"/>
    <property type="match status" value="1"/>
</dbReference>
<dbReference type="InterPro" id="IPR018201">
    <property type="entry name" value="Ketoacyl_synth_AS"/>
</dbReference>
<evidence type="ECO:0000259" key="5">
    <source>
        <dbReference type="PROSITE" id="PS52004"/>
    </source>
</evidence>
<dbReference type="InterPro" id="IPR042099">
    <property type="entry name" value="ANL_N_sf"/>
</dbReference>
<dbReference type="InterPro" id="IPR036736">
    <property type="entry name" value="ACP-like_sf"/>
</dbReference>
<feature type="domain" description="Carrier" evidence="4">
    <location>
        <begin position="575"/>
        <end position="650"/>
    </location>
</feature>
<keyword evidence="1" id="KW-0596">Phosphopantetheine</keyword>
<accession>A0ABT8VDN4</accession>
<dbReference type="CDD" id="cd00833">
    <property type="entry name" value="PKS"/>
    <property type="match status" value="1"/>
</dbReference>
<gene>
    <name evidence="6" type="ORF">Q3C12_18975</name>
</gene>
<dbReference type="Gene3D" id="1.10.1200.10">
    <property type="entry name" value="ACP-like"/>
    <property type="match status" value="1"/>
</dbReference>
<comment type="caution">
    <text evidence="6">The sequence shown here is derived from an EMBL/GenBank/DDBJ whole genome shotgun (WGS) entry which is preliminary data.</text>
</comment>
<dbReference type="Pfam" id="PF02801">
    <property type="entry name" value="Ketoacyl-synt_C"/>
    <property type="match status" value="1"/>
</dbReference>
<dbReference type="PANTHER" id="PTHR43775">
    <property type="entry name" value="FATTY ACID SYNTHASE"/>
    <property type="match status" value="1"/>
</dbReference>
<dbReference type="Pfam" id="PF00109">
    <property type="entry name" value="ketoacyl-synt"/>
    <property type="match status" value="1"/>
</dbReference>
<dbReference type="PROSITE" id="PS00606">
    <property type="entry name" value="KS3_1"/>
    <property type="match status" value="1"/>
</dbReference>
<reference evidence="6" key="1">
    <citation type="submission" date="2023-07" db="EMBL/GenBank/DDBJ databases">
        <authorList>
            <person name="Aktuganov G."/>
            <person name="Boyko T."/>
            <person name="Delegan Y."/>
            <person name="Galimzianova N."/>
            <person name="Gilvanova E."/>
            <person name="Korobov V."/>
            <person name="Kuzmina L."/>
            <person name="Melentiev A."/>
            <person name="Milman P."/>
            <person name="Ryabova A."/>
            <person name="Stupak E."/>
            <person name="Yasakov T."/>
            <person name="Zharikova N."/>
            <person name="Zhurenko E."/>
        </authorList>
    </citation>
    <scope>NUCLEOTIDE SEQUENCE</scope>
    <source>
        <strain evidence="6">IB-739</strain>
    </source>
</reference>
<keyword evidence="3" id="KW-0808">Transferase</keyword>
<evidence type="ECO:0000256" key="3">
    <source>
        <dbReference type="ARBA" id="ARBA00022679"/>
    </source>
</evidence>
<dbReference type="SMART" id="SM00825">
    <property type="entry name" value="PKS_KS"/>
    <property type="match status" value="1"/>
</dbReference>
<organism evidence="6 7">
    <name type="scientific">Paenibacillus ehimensis</name>
    <dbReference type="NCBI Taxonomy" id="79264"/>
    <lineage>
        <taxon>Bacteria</taxon>
        <taxon>Bacillati</taxon>
        <taxon>Bacillota</taxon>
        <taxon>Bacilli</taxon>
        <taxon>Bacillales</taxon>
        <taxon>Paenibacillaceae</taxon>
        <taxon>Paenibacillus</taxon>
    </lineage>
</organism>
<name>A0ABT8VDN4_9BACL</name>